<dbReference type="CDD" id="cd17323">
    <property type="entry name" value="MFS_Tpo1_MDR_like"/>
    <property type="match status" value="1"/>
</dbReference>
<name>A0ABR0IYD3_9EURO</name>
<dbReference type="PANTHER" id="PTHR23502:SF74">
    <property type="entry name" value="MAJOR FACILITATOR SUPERFAMILY (MFS) PROFILE DOMAIN-CONTAINING PROTEIN"/>
    <property type="match status" value="1"/>
</dbReference>
<feature type="transmembrane region" description="Helical" evidence="7">
    <location>
        <begin position="319"/>
        <end position="339"/>
    </location>
</feature>
<gene>
    <name evidence="11" type="ORF">LTR69_010158</name>
</gene>
<dbReference type="InterPro" id="IPR011701">
    <property type="entry name" value="MFS"/>
</dbReference>
<feature type="transmembrane region" description="Helical" evidence="7">
    <location>
        <begin position="429"/>
        <end position="456"/>
    </location>
</feature>
<evidence type="ECO:0000259" key="10">
    <source>
        <dbReference type="PROSITE" id="PS50882"/>
    </source>
</evidence>
<feature type="compositionally biased region" description="Polar residues" evidence="6">
    <location>
        <begin position="13"/>
        <end position="37"/>
    </location>
</feature>
<feature type="transmembrane region" description="Helical" evidence="7">
    <location>
        <begin position="181"/>
        <end position="203"/>
    </location>
</feature>
<feature type="transmembrane region" description="Helical" evidence="7">
    <location>
        <begin position="404"/>
        <end position="423"/>
    </location>
</feature>
<feature type="transmembrane region" description="Helical" evidence="7">
    <location>
        <begin position="215"/>
        <end position="237"/>
    </location>
</feature>
<organism evidence="11 12">
    <name type="scientific">Exophiala sideris</name>
    <dbReference type="NCBI Taxonomy" id="1016849"/>
    <lineage>
        <taxon>Eukaryota</taxon>
        <taxon>Fungi</taxon>
        <taxon>Dikarya</taxon>
        <taxon>Ascomycota</taxon>
        <taxon>Pezizomycotina</taxon>
        <taxon>Eurotiomycetes</taxon>
        <taxon>Chaetothyriomycetidae</taxon>
        <taxon>Chaetothyriales</taxon>
        <taxon>Herpotrichiellaceae</taxon>
        <taxon>Exophiala</taxon>
    </lineage>
</organism>
<evidence type="ECO:0000259" key="8">
    <source>
        <dbReference type="PROSITE" id="PS50102"/>
    </source>
</evidence>
<dbReference type="CDD" id="cd00590">
    <property type="entry name" value="RRM_SF"/>
    <property type="match status" value="1"/>
</dbReference>
<dbReference type="Gene3D" id="3.10.590.10">
    <property type="entry name" value="ph1033 like domains"/>
    <property type="match status" value="2"/>
</dbReference>
<dbReference type="PANTHER" id="PTHR23502">
    <property type="entry name" value="MAJOR FACILITATOR SUPERFAMILY"/>
    <property type="match status" value="1"/>
</dbReference>
<feature type="transmembrane region" description="Helical" evidence="7">
    <location>
        <begin position="126"/>
        <end position="144"/>
    </location>
</feature>
<evidence type="ECO:0000313" key="11">
    <source>
        <dbReference type="EMBL" id="KAK5051658.1"/>
    </source>
</evidence>
<keyword evidence="2 7" id="KW-0812">Transmembrane</keyword>
<dbReference type="SUPFAM" id="SSF54928">
    <property type="entry name" value="RNA-binding domain, RBD"/>
    <property type="match status" value="1"/>
</dbReference>
<dbReference type="Gene3D" id="1.20.1250.20">
    <property type="entry name" value="MFS general substrate transporter like domains"/>
    <property type="match status" value="1"/>
</dbReference>
<dbReference type="InterPro" id="IPR007275">
    <property type="entry name" value="YTH_domain"/>
</dbReference>
<feature type="region of interest" description="Disordered" evidence="6">
    <location>
        <begin position="541"/>
        <end position="573"/>
    </location>
</feature>
<feature type="transmembrane region" description="Helical" evidence="7">
    <location>
        <begin position="494"/>
        <end position="519"/>
    </location>
</feature>
<dbReference type="InterPro" id="IPR035979">
    <property type="entry name" value="RBD_domain_sf"/>
</dbReference>
<feature type="domain" description="Major facilitator superfamily (MFS) profile" evidence="9">
    <location>
        <begin position="85"/>
        <end position="523"/>
    </location>
</feature>
<dbReference type="Pfam" id="PF07690">
    <property type="entry name" value="MFS_1"/>
    <property type="match status" value="1"/>
</dbReference>
<dbReference type="InterPro" id="IPR012677">
    <property type="entry name" value="Nucleotide-bd_a/b_plait_sf"/>
</dbReference>
<dbReference type="Proteomes" id="UP001345691">
    <property type="component" value="Unassembled WGS sequence"/>
</dbReference>
<accession>A0ABR0IYD3</accession>
<dbReference type="InterPro" id="IPR020846">
    <property type="entry name" value="MFS_dom"/>
</dbReference>
<dbReference type="InterPro" id="IPR000504">
    <property type="entry name" value="RRM_dom"/>
</dbReference>
<evidence type="ECO:0000313" key="12">
    <source>
        <dbReference type="Proteomes" id="UP001345691"/>
    </source>
</evidence>
<feature type="domain" description="RRM" evidence="8">
    <location>
        <begin position="608"/>
        <end position="695"/>
    </location>
</feature>
<evidence type="ECO:0000256" key="6">
    <source>
        <dbReference type="SAM" id="MobiDB-lite"/>
    </source>
</evidence>
<dbReference type="EMBL" id="JAVRRF010000033">
    <property type="protein sequence ID" value="KAK5051658.1"/>
    <property type="molecule type" value="Genomic_DNA"/>
</dbReference>
<feature type="compositionally biased region" description="Polar residues" evidence="6">
    <location>
        <begin position="834"/>
        <end position="846"/>
    </location>
</feature>
<feature type="transmembrane region" description="Helical" evidence="7">
    <location>
        <begin position="87"/>
        <end position="106"/>
    </location>
</feature>
<feature type="compositionally biased region" description="Basic and acidic residues" evidence="6">
    <location>
        <begin position="549"/>
        <end position="561"/>
    </location>
</feature>
<feature type="region of interest" description="Disordered" evidence="6">
    <location>
        <begin position="863"/>
        <end position="890"/>
    </location>
</feature>
<dbReference type="InterPro" id="IPR057720">
    <property type="entry name" value="RRM_YTH1"/>
</dbReference>
<dbReference type="Pfam" id="PF04146">
    <property type="entry name" value="YTH"/>
    <property type="match status" value="1"/>
</dbReference>
<evidence type="ECO:0000256" key="4">
    <source>
        <dbReference type="ARBA" id="ARBA00023136"/>
    </source>
</evidence>
<comment type="subcellular location">
    <subcellularLocation>
        <location evidence="1">Membrane</location>
        <topology evidence="1">Multi-pass membrane protein</topology>
    </subcellularLocation>
</comment>
<feature type="region of interest" description="Disordered" evidence="6">
    <location>
        <begin position="1"/>
        <end position="76"/>
    </location>
</feature>
<evidence type="ECO:0000256" key="3">
    <source>
        <dbReference type="ARBA" id="ARBA00022989"/>
    </source>
</evidence>
<feature type="transmembrane region" description="Helical" evidence="7">
    <location>
        <begin position="359"/>
        <end position="381"/>
    </location>
</feature>
<keyword evidence="12" id="KW-1185">Reference proteome</keyword>
<dbReference type="InterPro" id="IPR036259">
    <property type="entry name" value="MFS_trans_sf"/>
</dbReference>
<feature type="domain" description="YTH" evidence="10">
    <location>
        <begin position="733"/>
        <end position="867"/>
    </location>
</feature>
<dbReference type="PROSITE" id="PS50102">
    <property type="entry name" value="RRM"/>
    <property type="match status" value="1"/>
</dbReference>
<keyword evidence="4 7" id="KW-0472">Membrane</keyword>
<keyword evidence="3 7" id="KW-1133">Transmembrane helix</keyword>
<dbReference type="CDD" id="cd21134">
    <property type="entry name" value="YTH"/>
    <property type="match status" value="1"/>
</dbReference>
<dbReference type="Gene3D" id="3.30.70.330">
    <property type="match status" value="1"/>
</dbReference>
<keyword evidence="5" id="KW-0694">RNA-binding</keyword>
<evidence type="ECO:0000256" key="5">
    <source>
        <dbReference type="PROSITE-ProRule" id="PRU00176"/>
    </source>
</evidence>
<protein>
    <recommendedName>
        <fullName evidence="13">Major facilitator superfamily (MFS) profile domain-containing protein</fullName>
    </recommendedName>
</protein>
<feature type="compositionally biased region" description="Polar residues" evidence="6">
    <location>
        <begin position="563"/>
        <end position="573"/>
    </location>
</feature>
<sequence length="1009" mass="112428">MRVDAHDDPSQRVDVSSHTSLQTPVHASGGPQRTHQFYPSDDTLREEPPPDAPPDDVPVGRRDSKKIIQFGPDDPESPYNWSTRKKLYIFFAGILTVLNSTLGSSLPSNAIDFIAKDFNVTARIQFPLPISCFLAGYVVGPTLCGPLSENNGRKPVIFGFFLLATIFSMACAVAPNWPALLFFRFVCGIGYSGPIAIVSALYADIYNDPRQRGVTVAWFMVATTLGPIAAPGISGFIAENTTWRWVFAVGTLFSAAVIPIILLMPETYTPVLLSRKAKRLRKETGDGEIIAKTDLQKRTLRHVLTVVMTRPYRMLFQEVIVMCVCAYIALAYGIFYLFFEAYPIIFQGPDSVYKWSPGLAGLAFLPIAIGALIAAPIFLGWDSYLAKAQKRGAKWAHQEEYRRLPLACIGGPLYVVSLFWIGWSAKPDMFWLAPVASGVTFGIGFVLIFMALLNYLTDAYETFAASAQGIASTCRSMFGVLLPLASAKMFSTLGIAWSCSLLGFLAMGMCVIPFCFLWYGDQIRANSKFCQQLKAMKEQEAAEWEESEREGARNADEKRGSPENGTNSPTPKQAETIYDKACSQSRYQPLGPGQEGALNDSPKTGVRTLLWVGNIPQHTTVMGLRDYFSKAAPRELLTISYNPDAKYAFVNFSTEAARIAAIIKAASQLFDGKRLDCRVRQEPNSRSTKVSYGIGQSDKMRLSPSPDWSKDMWHKIEELNKHPEADRFQWGKDKYFIIKSFSLQALHQSLSTSLWNIPKRHVERLNHAYQTARQVYFLFSVNGSGEFFGYATMTSEIRHIDDEASHSPNLEPGQPTTIQLTPKERDTTPESRSRAFSGTLSETSPGSIHYEPARRRIIWEASHHSSEPGDELSPEDCSPVTPFDSPKWIHGSPTNMKTDEYFSPFQSNTTVAPLRTLSSSWILNTPGTEVENISSPCQIRWLSTQNMPFDKLRGLKNAWNDNKEIHIARNVTAVEPNAAAVLLMHWKSRKQAERLTISNEAISRAWPGS</sequence>
<dbReference type="SUPFAM" id="SSF103473">
    <property type="entry name" value="MFS general substrate transporter"/>
    <property type="match status" value="1"/>
</dbReference>
<evidence type="ECO:0000256" key="7">
    <source>
        <dbReference type="SAM" id="Phobius"/>
    </source>
</evidence>
<evidence type="ECO:0000259" key="9">
    <source>
        <dbReference type="PROSITE" id="PS50850"/>
    </source>
</evidence>
<comment type="caution">
    <text evidence="11">The sequence shown here is derived from an EMBL/GenBank/DDBJ whole genome shotgun (WGS) entry which is preliminary data.</text>
</comment>
<dbReference type="PROSITE" id="PS50850">
    <property type="entry name" value="MFS"/>
    <property type="match status" value="1"/>
</dbReference>
<dbReference type="SMART" id="SM00360">
    <property type="entry name" value="RRM"/>
    <property type="match status" value="1"/>
</dbReference>
<reference evidence="11 12" key="1">
    <citation type="submission" date="2023-08" db="EMBL/GenBank/DDBJ databases">
        <title>Black Yeasts Isolated from many extreme environments.</title>
        <authorList>
            <person name="Coleine C."/>
            <person name="Stajich J.E."/>
            <person name="Selbmann L."/>
        </authorList>
    </citation>
    <scope>NUCLEOTIDE SEQUENCE [LARGE SCALE GENOMIC DNA]</scope>
    <source>
        <strain evidence="11 12">CCFEE 6328</strain>
    </source>
</reference>
<feature type="compositionally biased region" description="Basic and acidic residues" evidence="6">
    <location>
        <begin position="822"/>
        <end position="833"/>
    </location>
</feature>
<feature type="compositionally biased region" description="Basic and acidic residues" evidence="6">
    <location>
        <begin position="1"/>
        <end position="11"/>
    </location>
</feature>
<dbReference type="PROSITE" id="PS50882">
    <property type="entry name" value="YTH"/>
    <property type="match status" value="1"/>
</dbReference>
<evidence type="ECO:0000256" key="2">
    <source>
        <dbReference type="ARBA" id="ARBA00022692"/>
    </source>
</evidence>
<evidence type="ECO:0000256" key="1">
    <source>
        <dbReference type="ARBA" id="ARBA00004141"/>
    </source>
</evidence>
<evidence type="ECO:0008006" key="13">
    <source>
        <dbReference type="Google" id="ProtNLM"/>
    </source>
</evidence>
<feature type="transmembrane region" description="Helical" evidence="7">
    <location>
        <begin position="156"/>
        <end position="175"/>
    </location>
</feature>
<proteinExistence type="predicted"/>
<dbReference type="Pfam" id="PF25701">
    <property type="entry name" value="RRM_YTH1"/>
    <property type="match status" value="1"/>
</dbReference>
<feature type="transmembrane region" description="Helical" evidence="7">
    <location>
        <begin position="243"/>
        <end position="265"/>
    </location>
</feature>
<feature type="region of interest" description="Disordered" evidence="6">
    <location>
        <begin position="803"/>
        <end position="847"/>
    </location>
</feature>